<dbReference type="GO" id="GO:0003677">
    <property type="term" value="F:DNA binding"/>
    <property type="evidence" value="ECO:0007669"/>
    <property type="project" value="UniProtKB-KW"/>
</dbReference>
<dbReference type="Pfam" id="PF13443">
    <property type="entry name" value="HTH_26"/>
    <property type="match status" value="1"/>
</dbReference>
<organism evidence="2 3">
    <name type="scientific">Treponema bryantii</name>
    <dbReference type="NCBI Taxonomy" id="163"/>
    <lineage>
        <taxon>Bacteria</taxon>
        <taxon>Pseudomonadati</taxon>
        <taxon>Spirochaetota</taxon>
        <taxon>Spirochaetia</taxon>
        <taxon>Spirochaetales</taxon>
        <taxon>Treponemataceae</taxon>
        <taxon>Treponema</taxon>
    </lineage>
</organism>
<accession>A0A1I3LTF6</accession>
<proteinExistence type="predicted"/>
<dbReference type="Proteomes" id="UP000182737">
    <property type="component" value="Unassembled WGS sequence"/>
</dbReference>
<dbReference type="InterPro" id="IPR001387">
    <property type="entry name" value="Cro/C1-type_HTH"/>
</dbReference>
<dbReference type="PROSITE" id="PS50943">
    <property type="entry name" value="HTH_CROC1"/>
    <property type="match status" value="1"/>
</dbReference>
<dbReference type="OrthoDB" id="9894813at2"/>
<sequence length="82" mass="9300">MKMKSCTRNNYSEFIEFEIQDVVSKNVKRCVAQSGYTAEELSYRTNLSVATINRLKAGQNLSFHSLSALADALGKDWRVFFA</sequence>
<evidence type="ECO:0000313" key="2">
    <source>
        <dbReference type="EMBL" id="SFI88012.1"/>
    </source>
</evidence>
<evidence type="ECO:0000313" key="3">
    <source>
        <dbReference type="Proteomes" id="UP000182737"/>
    </source>
</evidence>
<dbReference type="SUPFAM" id="SSF47413">
    <property type="entry name" value="lambda repressor-like DNA-binding domains"/>
    <property type="match status" value="1"/>
</dbReference>
<dbReference type="RefSeq" id="WP_074932452.1">
    <property type="nucleotide sequence ID" value="NZ_FORI01000007.1"/>
</dbReference>
<keyword evidence="3" id="KW-1185">Reference proteome</keyword>
<feature type="domain" description="HTH cro/C1-type" evidence="1">
    <location>
        <begin position="27"/>
        <end position="80"/>
    </location>
</feature>
<keyword evidence="2" id="KW-0238">DNA-binding</keyword>
<dbReference type="EMBL" id="FORI01000007">
    <property type="protein sequence ID" value="SFI88012.1"/>
    <property type="molecule type" value="Genomic_DNA"/>
</dbReference>
<reference evidence="3" key="1">
    <citation type="submission" date="2016-10" db="EMBL/GenBank/DDBJ databases">
        <authorList>
            <person name="Varghese N."/>
            <person name="Submissions S."/>
        </authorList>
    </citation>
    <scope>NUCLEOTIDE SEQUENCE [LARGE SCALE GENOMIC DNA]</scope>
    <source>
        <strain evidence="3">XBD1002</strain>
    </source>
</reference>
<dbReference type="Gene3D" id="1.10.260.40">
    <property type="entry name" value="lambda repressor-like DNA-binding domains"/>
    <property type="match status" value="1"/>
</dbReference>
<dbReference type="SMART" id="SM00530">
    <property type="entry name" value="HTH_XRE"/>
    <property type="match status" value="1"/>
</dbReference>
<dbReference type="CDD" id="cd00093">
    <property type="entry name" value="HTH_XRE"/>
    <property type="match status" value="1"/>
</dbReference>
<dbReference type="AlphaFoldDB" id="A0A1I3LTF6"/>
<protein>
    <submittedName>
        <fullName evidence="2">Cro/C1-type HTH DNA-binding domain-containing protein</fullName>
    </submittedName>
</protein>
<evidence type="ECO:0000259" key="1">
    <source>
        <dbReference type="PROSITE" id="PS50943"/>
    </source>
</evidence>
<dbReference type="InterPro" id="IPR010982">
    <property type="entry name" value="Lambda_DNA-bd_dom_sf"/>
</dbReference>
<gene>
    <name evidence="2" type="ORF">SAMN04487775_107184</name>
</gene>
<name>A0A1I3LTF6_9SPIR</name>